<dbReference type="Proteomes" id="UP000290985">
    <property type="component" value="Chromosome"/>
</dbReference>
<dbReference type="AlphaFoldDB" id="A0A449B2E4"/>
<keyword evidence="1" id="KW-0732">Signal</keyword>
<proteinExistence type="predicted"/>
<accession>A0A449B2E4</accession>
<keyword evidence="3" id="KW-1185">Reference proteome</keyword>
<evidence type="ECO:0000313" key="2">
    <source>
        <dbReference type="EMBL" id="VEU74777.1"/>
    </source>
</evidence>
<gene>
    <name evidence="2" type="ORF">NCTC10181_00639</name>
</gene>
<dbReference type="KEGG" id="mcit:NCTC10181_00639"/>
<name>A0A449B2E4_9BACT</name>
<protein>
    <submittedName>
        <fullName evidence="2">Maltose-binding periplasmic proteins/domains</fullName>
    </submittedName>
</protein>
<evidence type="ECO:0000313" key="3">
    <source>
        <dbReference type="Proteomes" id="UP000290985"/>
    </source>
</evidence>
<sequence>MFKKKLLFKSSLLMGAFGSVATLVACSTPEAGTGQVAPGNPEVVDSKKEIIIAVDGKQKTFYNKLIELFKNTDSYKAGYRIKTIDKDVFGALDPQVGITDPSVPDIFYAPHDRVTTFVNSNQVVDLEKFDPTLLDEVAKIIHATEAEKKDMIDFGSVSGFVGTGQNIKVLKKLFGIRHNLEGIILASNKNKEEALKELNDPNTDSLEELVKAGKAIIRLQDFWYGNGILGGYFNEIEQSNPEFKRVNEDLMSRILYSVDGGTVSGFQNVEKNKYYEYFKEGVKIATRLYFPVYEAAYLLDPNKFSETPWAKKGISQDDLKAVLTSDMNQVQNKIFELMKKGQIDYAIIGTWDLQNSENSGGAKSFFNIGQTVDGHHYRQALGAWSFLVNQRNAGVPEERKKAISQIIKLAVSPDPNFEYFKSDSKVQFTVGAREAIRNKIIQNLEDTNVHYKEFIKRLGYASHKELLKELQPILSLEKSRDNTPFYEWEVNKNVQEPLNDVNLLKFDVLGQKDIIKNLPLVQKEDTDNFVKTLKDETGLRNALASMFSKTLKEFQFQEKSWLINDGIVKPEAFDNEKYKELKDDKAWHLRKVEKQIFGANGDNNDDKVKLVNKVLDSLKNNSLDNLYKEVEDKALQFIKEVAVTPADDQIIKKAVKLYLNNYVNQALWYDFVTKKVKEQEKIFLTPKGTTLEEASSEVANFEKTLSFDKLLQVVESKTPIKEGGQGQIVFQSNRIDHSNPQFEKNVWDNWNGQTFGNVLFLQNIAQESGTKDLNWFENKILEKLNERFTAASDTINKATTSSTSINFDQTTGKK</sequence>
<dbReference type="OrthoDB" id="399723at2"/>
<dbReference type="EMBL" id="LR215036">
    <property type="protein sequence ID" value="VEU74777.1"/>
    <property type="molecule type" value="Genomic_DNA"/>
</dbReference>
<dbReference type="RefSeq" id="WP_129725578.1">
    <property type="nucleotide sequence ID" value="NZ_LR215036.1"/>
</dbReference>
<organism evidence="2 3">
    <name type="scientific">Mycoplasmopsis citelli</name>
    <dbReference type="NCBI Taxonomy" id="171281"/>
    <lineage>
        <taxon>Bacteria</taxon>
        <taxon>Bacillati</taxon>
        <taxon>Mycoplasmatota</taxon>
        <taxon>Mycoplasmoidales</taxon>
        <taxon>Metamycoplasmataceae</taxon>
        <taxon>Mycoplasmopsis</taxon>
    </lineage>
</organism>
<dbReference type="PROSITE" id="PS51257">
    <property type="entry name" value="PROKAR_LIPOPROTEIN"/>
    <property type="match status" value="1"/>
</dbReference>
<feature type="signal peptide" evidence="1">
    <location>
        <begin position="1"/>
        <end position="21"/>
    </location>
</feature>
<feature type="chain" id="PRO_5019289012" evidence="1">
    <location>
        <begin position="22"/>
        <end position="814"/>
    </location>
</feature>
<reference evidence="2 3" key="1">
    <citation type="submission" date="2019-01" db="EMBL/GenBank/DDBJ databases">
        <authorList>
            <consortium name="Pathogen Informatics"/>
        </authorList>
    </citation>
    <scope>NUCLEOTIDE SEQUENCE [LARGE SCALE GENOMIC DNA]</scope>
    <source>
        <strain evidence="2 3">NCTC10181</strain>
    </source>
</reference>
<evidence type="ECO:0000256" key="1">
    <source>
        <dbReference type="SAM" id="SignalP"/>
    </source>
</evidence>